<accession>A0ABQ8S371</accession>
<name>A0ABQ8S371_PERAM</name>
<dbReference type="Proteomes" id="UP001148838">
    <property type="component" value="Unassembled WGS sequence"/>
</dbReference>
<dbReference type="Gene3D" id="3.60.10.10">
    <property type="entry name" value="Endonuclease/exonuclease/phosphatase"/>
    <property type="match status" value="1"/>
</dbReference>
<feature type="non-terminal residue" evidence="1">
    <location>
        <position position="1"/>
    </location>
</feature>
<evidence type="ECO:0008006" key="3">
    <source>
        <dbReference type="Google" id="ProtNLM"/>
    </source>
</evidence>
<dbReference type="InterPro" id="IPR036691">
    <property type="entry name" value="Endo/exonu/phosph_ase_sf"/>
</dbReference>
<reference evidence="1 2" key="1">
    <citation type="journal article" date="2022" name="Allergy">
        <title>Genome assembly and annotation of Periplaneta americana reveal a comprehensive cockroach allergen profile.</title>
        <authorList>
            <person name="Wang L."/>
            <person name="Xiong Q."/>
            <person name="Saelim N."/>
            <person name="Wang L."/>
            <person name="Nong W."/>
            <person name="Wan A.T."/>
            <person name="Shi M."/>
            <person name="Liu X."/>
            <person name="Cao Q."/>
            <person name="Hui J.H.L."/>
            <person name="Sookrung N."/>
            <person name="Leung T.F."/>
            <person name="Tungtrongchitr A."/>
            <person name="Tsui S.K.W."/>
        </authorList>
    </citation>
    <scope>NUCLEOTIDE SEQUENCE [LARGE SCALE GENOMIC DNA]</scope>
    <source>
        <strain evidence="1">PWHHKU_190912</strain>
    </source>
</reference>
<organism evidence="1 2">
    <name type="scientific">Periplaneta americana</name>
    <name type="common">American cockroach</name>
    <name type="synonym">Blatta americana</name>
    <dbReference type="NCBI Taxonomy" id="6978"/>
    <lineage>
        <taxon>Eukaryota</taxon>
        <taxon>Metazoa</taxon>
        <taxon>Ecdysozoa</taxon>
        <taxon>Arthropoda</taxon>
        <taxon>Hexapoda</taxon>
        <taxon>Insecta</taxon>
        <taxon>Pterygota</taxon>
        <taxon>Neoptera</taxon>
        <taxon>Polyneoptera</taxon>
        <taxon>Dictyoptera</taxon>
        <taxon>Blattodea</taxon>
        <taxon>Blattoidea</taxon>
        <taxon>Blattidae</taxon>
        <taxon>Blattinae</taxon>
        <taxon>Periplaneta</taxon>
    </lineage>
</organism>
<evidence type="ECO:0000313" key="1">
    <source>
        <dbReference type="EMBL" id="KAJ4428458.1"/>
    </source>
</evidence>
<evidence type="ECO:0000313" key="2">
    <source>
        <dbReference type="Proteomes" id="UP001148838"/>
    </source>
</evidence>
<gene>
    <name evidence="1" type="ORF">ANN_24495</name>
</gene>
<dbReference type="EMBL" id="JAJSOF020000037">
    <property type="protein sequence ID" value="KAJ4428458.1"/>
    <property type="molecule type" value="Genomic_DNA"/>
</dbReference>
<proteinExistence type="predicted"/>
<protein>
    <recommendedName>
        <fullName evidence="3">Endonuclease/exonuclease/phosphatase domain-containing protein</fullName>
    </recommendedName>
</protein>
<keyword evidence="2" id="KW-1185">Reference proteome</keyword>
<sequence>LKYIDKEDLLEHDILVFSETFATEPINIEGYYGLHSYGRKTDGRPTDGISCYLRPSQGNFKVIHKEENVFTVRTDNITVAAVYIRPQATTEEVIETLMTEITDTGRNESVIIVGDLNCRIDKVNARTEIVLETLRD</sequence>
<dbReference type="SUPFAM" id="SSF56219">
    <property type="entry name" value="DNase I-like"/>
    <property type="match status" value="1"/>
</dbReference>
<comment type="caution">
    <text evidence="1">The sequence shown here is derived from an EMBL/GenBank/DDBJ whole genome shotgun (WGS) entry which is preliminary data.</text>
</comment>